<dbReference type="EMBL" id="CADCTY010001246">
    <property type="protein sequence ID" value="CAA9364068.1"/>
    <property type="molecule type" value="Genomic_DNA"/>
</dbReference>
<accession>A0A6J4MN55</accession>
<organism evidence="1">
    <name type="scientific">uncultured Leptolyngbya sp</name>
    <dbReference type="NCBI Taxonomy" id="332963"/>
    <lineage>
        <taxon>Bacteria</taxon>
        <taxon>Bacillati</taxon>
        <taxon>Cyanobacteriota</taxon>
        <taxon>Cyanophyceae</taxon>
        <taxon>Leptolyngbyales</taxon>
        <taxon>Leptolyngbyaceae</taxon>
        <taxon>Leptolyngbya group</taxon>
        <taxon>Leptolyngbya</taxon>
        <taxon>environmental samples</taxon>
    </lineage>
</organism>
<protein>
    <submittedName>
        <fullName evidence="1">Uncharacterized protein</fullName>
    </submittedName>
</protein>
<name>A0A6J4MN55_9CYAN</name>
<sequence>WITKSPTSRKPKFSSCFSSLLVCCCPRLMPLLTQLIPFHKSICLLHQTVKRPNPQVA</sequence>
<gene>
    <name evidence="1" type="ORF">AVDCRST_MAG94-3579</name>
</gene>
<feature type="non-terminal residue" evidence="1">
    <location>
        <position position="57"/>
    </location>
</feature>
<dbReference type="AlphaFoldDB" id="A0A6J4MN55"/>
<proteinExistence type="predicted"/>
<reference evidence="1" key="1">
    <citation type="submission" date="2020-02" db="EMBL/GenBank/DDBJ databases">
        <authorList>
            <person name="Meier V. D."/>
        </authorList>
    </citation>
    <scope>NUCLEOTIDE SEQUENCE</scope>
    <source>
        <strain evidence="1">AVDCRST_MAG94</strain>
    </source>
</reference>
<feature type="non-terminal residue" evidence="1">
    <location>
        <position position="1"/>
    </location>
</feature>
<evidence type="ECO:0000313" key="1">
    <source>
        <dbReference type="EMBL" id="CAA9364068.1"/>
    </source>
</evidence>